<dbReference type="EMBL" id="QYYH01000031">
    <property type="protein sequence ID" value="RJY18121.1"/>
    <property type="molecule type" value="Genomic_DNA"/>
</dbReference>
<evidence type="ECO:0000313" key="4">
    <source>
        <dbReference type="EMBL" id="RJY18121.1"/>
    </source>
</evidence>
<protein>
    <submittedName>
        <fullName evidence="4">Porin family protein</fullName>
    </submittedName>
</protein>
<dbReference type="AlphaFoldDB" id="A0A3A6UKL9"/>
<organism evidence="4 5">
    <name type="scientific">Parashewanella spongiae</name>
    <dbReference type="NCBI Taxonomy" id="342950"/>
    <lineage>
        <taxon>Bacteria</taxon>
        <taxon>Pseudomonadati</taxon>
        <taxon>Pseudomonadota</taxon>
        <taxon>Gammaproteobacteria</taxon>
        <taxon>Alteromonadales</taxon>
        <taxon>Shewanellaceae</taxon>
        <taxon>Parashewanella</taxon>
    </lineage>
</organism>
<evidence type="ECO:0000256" key="2">
    <source>
        <dbReference type="SAM" id="SignalP"/>
    </source>
</evidence>
<comment type="caution">
    <text evidence="4">The sequence shown here is derived from an EMBL/GenBank/DDBJ whole genome shotgun (WGS) entry which is preliminary data.</text>
</comment>
<keyword evidence="1 2" id="KW-0732">Signal</keyword>
<keyword evidence="5" id="KW-1185">Reference proteome</keyword>
<feature type="chain" id="PRO_5017341202" evidence="2">
    <location>
        <begin position="46"/>
        <end position="218"/>
    </location>
</feature>
<sequence length="218" mass="24555">MLFFMWIKYSYLIENMMLKGFNVKNNNLKACCSVLLLCWALPSFAQDVSHNFSTSLVLGVSEGDSDTNLASDDLMIGYDVAYQYRFDQNWGVEVGFRQVEPEGFTALFNSLVHNDFVIEKASSVRATAVYSWPLSKRNSMYVKVGAQLSSVNYQRMETVANGDITGLVDNDKTSASVYAGLGWRYQFDSGIELGASYDYQDMDIIDAKLFSLNFGYSF</sequence>
<name>A0A3A6UKL9_9GAMM</name>
<accession>A0A3A6UKL9</accession>
<dbReference type="Gene3D" id="2.40.160.20">
    <property type="match status" value="1"/>
</dbReference>
<dbReference type="InterPro" id="IPR011250">
    <property type="entry name" value="OMP/PagP_B-barrel"/>
</dbReference>
<dbReference type="OrthoDB" id="6266843at2"/>
<evidence type="ECO:0000259" key="3">
    <source>
        <dbReference type="Pfam" id="PF13505"/>
    </source>
</evidence>
<dbReference type="Proteomes" id="UP000273022">
    <property type="component" value="Unassembled WGS sequence"/>
</dbReference>
<evidence type="ECO:0000256" key="1">
    <source>
        <dbReference type="ARBA" id="ARBA00022729"/>
    </source>
</evidence>
<dbReference type="SUPFAM" id="SSF56925">
    <property type="entry name" value="OMPA-like"/>
    <property type="match status" value="1"/>
</dbReference>
<feature type="domain" description="Outer membrane protein beta-barrel" evidence="3">
    <location>
        <begin position="34"/>
        <end position="218"/>
    </location>
</feature>
<gene>
    <name evidence="4" type="ORF">D5R81_06675</name>
</gene>
<reference evidence="4 5" key="1">
    <citation type="submission" date="2018-09" db="EMBL/GenBank/DDBJ databases">
        <title>Phylogeny of the Shewanellaceae, and recommendation for two new genera, Pseudoshewanella and Parashewanella.</title>
        <authorList>
            <person name="Wang G."/>
        </authorList>
    </citation>
    <scope>NUCLEOTIDE SEQUENCE [LARGE SCALE GENOMIC DNA]</scope>
    <source>
        <strain evidence="4 5">KCTC 22492</strain>
    </source>
</reference>
<proteinExistence type="predicted"/>
<evidence type="ECO:0000313" key="5">
    <source>
        <dbReference type="Proteomes" id="UP000273022"/>
    </source>
</evidence>
<feature type="signal peptide" evidence="2">
    <location>
        <begin position="1"/>
        <end position="45"/>
    </location>
</feature>
<dbReference type="Pfam" id="PF13505">
    <property type="entry name" value="OMP_b-brl"/>
    <property type="match status" value="1"/>
</dbReference>
<dbReference type="InterPro" id="IPR027385">
    <property type="entry name" value="Beta-barrel_OMP"/>
</dbReference>